<dbReference type="Pfam" id="PF00276">
    <property type="entry name" value="Ribosomal_L23"/>
    <property type="match status" value="1"/>
</dbReference>
<comment type="similarity">
    <text evidence="1">Belongs to the universal ribosomal protein uL23 family.</text>
</comment>
<gene>
    <name evidence="5" type="ORF">A3I30_02915</name>
</gene>
<dbReference type="Proteomes" id="UP000177197">
    <property type="component" value="Unassembled WGS sequence"/>
</dbReference>
<evidence type="ECO:0000256" key="1">
    <source>
        <dbReference type="ARBA" id="ARBA00006700"/>
    </source>
</evidence>
<dbReference type="AlphaFoldDB" id="A0A1F5CBG6"/>
<reference evidence="5 6" key="1">
    <citation type="journal article" date="2016" name="Nat. Commun.">
        <title>Thousands of microbial genomes shed light on interconnected biogeochemical processes in an aquifer system.</title>
        <authorList>
            <person name="Anantharaman K."/>
            <person name="Brown C.T."/>
            <person name="Hug L.A."/>
            <person name="Sharon I."/>
            <person name="Castelle C.J."/>
            <person name="Probst A.J."/>
            <person name="Thomas B.C."/>
            <person name="Singh A."/>
            <person name="Wilkins M.J."/>
            <person name="Karaoz U."/>
            <person name="Brodie E.L."/>
            <person name="Williams K.H."/>
            <person name="Hubbard S.S."/>
            <person name="Banfield J.F."/>
        </authorList>
    </citation>
    <scope>NUCLEOTIDE SEQUENCE [LARGE SCALE GENOMIC DNA]</scope>
</reference>
<evidence type="ECO:0000256" key="4">
    <source>
        <dbReference type="ARBA" id="ARBA00035481"/>
    </source>
</evidence>
<name>A0A1F5CBG6_9BACT</name>
<dbReference type="GO" id="GO:0003735">
    <property type="term" value="F:structural constituent of ribosome"/>
    <property type="evidence" value="ECO:0007669"/>
    <property type="project" value="InterPro"/>
</dbReference>
<protein>
    <recommendedName>
        <fullName evidence="4">50S ribosomal protein L23</fullName>
    </recommendedName>
</protein>
<evidence type="ECO:0000313" key="6">
    <source>
        <dbReference type="Proteomes" id="UP000177197"/>
    </source>
</evidence>
<dbReference type="InterPro" id="IPR012678">
    <property type="entry name" value="Ribosomal_uL23/eL15/eS24_sf"/>
</dbReference>
<evidence type="ECO:0000313" key="5">
    <source>
        <dbReference type="EMBL" id="OGD40193.1"/>
    </source>
</evidence>
<dbReference type="NCBIfam" id="NF004363">
    <property type="entry name" value="PRK05738.2-4"/>
    <property type="match status" value="1"/>
</dbReference>
<comment type="caution">
    <text evidence="5">The sequence shown here is derived from an EMBL/GenBank/DDBJ whole genome shotgun (WGS) entry which is preliminary data.</text>
</comment>
<dbReference type="GO" id="GO:0005840">
    <property type="term" value="C:ribosome"/>
    <property type="evidence" value="ECO:0007669"/>
    <property type="project" value="UniProtKB-KW"/>
</dbReference>
<keyword evidence="2 5" id="KW-0689">Ribosomal protein</keyword>
<sequence length="83" mass="9231">MPHVTEKASLAGSLGRYIFRVPASANKIDVAREVRRVYKVKAVSVNLINVPGKERRVGRTVGFRPGYRKAIIKLAKGQTIELK</sequence>
<dbReference type="SUPFAM" id="SSF54189">
    <property type="entry name" value="Ribosomal proteins S24e, L23 and L15e"/>
    <property type="match status" value="1"/>
</dbReference>
<dbReference type="EMBL" id="MEYV01000011">
    <property type="protein sequence ID" value="OGD40193.1"/>
    <property type="molecule type" value="Genomic_DNA"/>
</dbReference>
<dbReference type="GO" id="GO:1990904">
    <property type="term" value="C:ribonucleoprotein complex"/>
    <property type="evidence" value="ECO:0007669"/>
    <property type="project" value="UniProtKB-KW"/>
</dbReference>
<dbReference type="Gene3D" id="3.30.70.330">
    <property type="match status" value="1"/>
</dbReference>
<dbReference type="InterPro" id="IPR012677">
    <property type="entry name" value="Nucleotide-bd_a/b_plait_sf"/>
</dbReference>
<organism evidence="5 6">
    <name type="scientific">Candidatus Azambacteria bacterium RIFCSPLOWO2_02_FULL_44_14</name>
    <dbReference type="NCBI Taxonomy" id="1797306"/>
    <lineage>
        <taxon>Bacteria</taxon>
        <taxon>Candidatus Azamiibacteriota</taxon>
    </lineage>
</organism>
<accession>A0A1F5CBG6</accession>
<evidence type="ECO:0000256" key="2">
    <source>
        <dbReference type="ARBA" id="ARBA00022980"/>
    </source>
</evidence>
<evidence type="ECO:0000256" key="3">
    <source>
        <dbReference type="ARBA" id="ARBA00023274"/>
    </source>
</evidence>
<proteinExistence type="inferred from homology"/>
<dbReference type="GO" id="GO:0006412">
    <property type="term" value="P:translation"/>
    <property type="evidence" value="ECO:0007669"/>
    <property type="project" value="InterPro"/>
</dbReference>
<dbReference type="InterPro" id="IPR013025">
    <property type="entry name" value="Ribosomal_uL23-like"/>
</dbReference>
<keyword evidence="3" id="KW-0687">Ribonucleoprotein</keyword>